<evidence type="ECO:0000256" key="2">
    <source>
        <dbReference type="ARBA" id="ARBA00009916"/>
    </source>
</evidence>
<protein>
    <recommendedName>
        <fullName evidence="8">Phosphate transporter</fullName>
    </recommendedName>
</protein>
<organism>
    <name type="scientific">Ixodes scapularis</name>
    <name type="common">Black-legged tick</name>
    <name type="synonym">Deer tick</name>
    <dbReference type="NCBI Taxonomy" id="6945"/>
    <lineage>
        <taxon>Eukaryota</taxon>
        <taxon>Metazoa</taxon>
        <taxon>Ecdysozoa</taxon>
        <taxon>Arthropoda</taxon>
        <taxon>Chelicerata</taxon>
        <taxon>Arachnida</taxon>
        <taxon>Acari</taxon>
        <taxon>Parasitiformes</taxon>
        <taxon>Ixodida</taxon>
        <taxon>Ixodoidea</taxon>
        <taxon>Ixodidae</taxon>
        <taxon>Ixodinae</taxon>
        <taxon>Ixodes</taxon>
    </lineage>
</organism>
<sequence length="667" mass="73713">MVYVDTSSDLLWILVVGFILAFFLAFGVGANDVANSFGTSVGAKVLTLRQACILATIFEILGAILIGYKVSDTVRKGILDVSMYENATKDLMLGNLAALAGSAIWNILATAFSLPISGTHSIIGAVVGFSLVARGLQGIHWWELGKIVLSWFISPVLSGIISVVLYLLIQFLILRKASRRRLFPGLRSLPFFYGFTLFVNVFSVVHDGPQMLKFDLIPWWGALIVAVSVAAISAIVVWFVVVPRLRKTIERDLYGGNDNDRMRMTGQYLLALHVDLKLYALRSYNIGSSDLKASSLASFFFFFTELSSANKETKTLTYAFAPSVPVSDDPAHMEMEATKKVLLVVCFSLFLCLFVSCKGYELPKLYLFSSKTRFIIFFKKIYIFFFKVTNLINNQLLYPSNDLAVSFYSHILIYPLKTVRARYRKTLRLCSNKFIMPHFTARDRQFTKSARNNEANMKNGCRKPSVEVISPGRMHHGMGLPSSCLGKSFDDIHEDDKPETAKLFSFLQVLTAIFGSFAHGGNDVSNAIGPLVALWMIYHDGNVLQNSETPIYILLYGGAGISLGLWLWGRRVIQTLGEDLTKVTPSNGFTIEIGAASTVLLASKVGIPISTTHCKVGSIVFVGWVRSRKGVDWGLFRNIILAWVLTLPVTGGLTAAITSILYAACSL</sequence>
<feature type="transmembrane region" description="Helical" evidence="8">
    <location>
        <begin position="186"/>
        <end position="205"/>
    </location>
</feature>
<dbReference type="EMBL" id="ABJB010786496">
    <property type="status" value="NOT_ANNOTATED_CDS"/>
    <property type="molecule type" value="Genomic_DNA"/>
</dbReference>
<evidence type="ECO:0000256" key="5">
    <source>
        <dbReference type="ARBA" id="ARBA00022692"/>
    </source>
</evidence>
<dbReference type="Proteomes" id="UP000001555">
    <property type="component" value="Unassembled WGS sequence"/>
</dbReference>
<comment type="subcellular location">
    <subcellularLocation>
        <location evidence="1 8">Membrane</location>
        <topology evidence="1 8">Multi-pass membrane protein</topology>
    </subcellularLocation>
</comment>
<evidence type="ECO:0000256" key="7">
    <source>
        <dbReference type="ARBA" id="ARBA00023136"/>
    </source>
</evidence>
<evidence type="ECO:0000256" key="8">
    <source>
        <dbReference type="RuleBase" id="RU363058"/>
    </source>
</evidence>
<accession>B7P4W0</accession>
<evidence type="ECO:0000256" key="1">
    <source>
        <dbReference type="ARBA" id="ARBA00004141"/>
    </source>
</evidence>
<dbReference type="EnsemblMetazoa" id="ISCW001191-RA">
    <property type="protein sequence ID" value="ISCW001191-PA"/>
    <property type="gene ID" value="ISCW001191"/>
</dbReference>
<dbReference type="Pfam" id="PF01384">
    <property type="entry name" value="PHO4"/>
    <property type="match status" value="1"/>
</dbReference>
<dbReference type="STRING" id="6945.B7P4W0"/>
<keyword evidence="6 8" id="KW-1133">Transmembrane helix</keyword>
<keyword evidence="5 8" id="KW-0812">Transmembrane</keyword>
<dbReference type="GO" id="GO:0035435">
    <property type="term" value="P:phosphate ion transmembrane transport"/>
    <property type="evidence" value="ECO:0000318"/>
    <property type="project" value="GO_Central"/>
</dbReference>
<dbReference type="GO" id="GO:0005315">
    <property type="term" value="F:phosphate transmembrane transporter activity"/>
    <property type="evidence" value="ECO:0000318"/>
    <property type="project" value="GO_Central"/>
</dbReference>
<keyword evidence="3 8" id="KW-0813">Transport</keyword>
<feature type="transmembrane region" description="Helical" evidence="8">
    <location>
        <begin position="217"/>
        <end position="241"/>
    </location>
</feature>
<keyword evidence="4 8" id="KW-0592">Phosphate transport</keyword>
<dbReference type="VEuPathDB" id="VectorBase:ISCI001191"/>
<feature type="transmembrane region" description="Helical" evidence="8">
    <location>
        <begin position="51"/>
        <end position="71"/>
    </location>
</feature>
<feature type="transmembrane region" description="Helical" evidence="8">
    <location>
        <begin position="341"/>
        <end position="361"/>
    </location>
</feature>
<name>B7P4W0_IXOSC</name>
<keyword evidence="7 8" id="KW-0472">Membrane</keyword>
<evidence type="ECO:0000256" key="3">
    <source>
        <dbReference type="ARBA" id="ARBA00022448"/>
    </source>
</evidence>
<dbReference type="EMBL" id="DS637203">
    <property type="protein sequence ID" value="EEC01632.1"/>
    <property type="molecule type" value="Genomic_DNA"/>
</dbReference>
<dbReference type="VEuPathDB" id="VectorBase:ISCP_033793"/>
<feature type="transmembrane region" description="Helical" evidence="8">
    <location>
        <begin position="148"/>
        <end position="174"/>
    </location>
</feature>
<feature type="transmembrane region" description="Helical" evidence="8">
    <location>
        <begin position="551"/>
        <end position="569"/>
    </location>
</feature>
<comment type="function">
    <text evidence="8">Sodium-phosphate symporter.</text>
</comment>
<evidence type="ECO:0000256" key="4">
    <source>
        <dbReference type="ARBA" id="ARBA00022592"/>
    </source>
</evidence>
<evidence type="ECO:0000313" key="11">
    <source>
        <dbReference type="Proteomes" id="UP000001555"/>
    </source>
</evidence>
<dbReference type="GO" id="GO:0016020">
    <property type="term" value="C:membrane"/>
    <property type="evidence" value="ECO:0007669"/>
    <property type="project" value="UniProtKB-SubCell"/>
</dbReference>
<dbReference type="InterPro" id="IPR001204">
    <property type="entry name" value="Phos_transporter"/>
</dbReference>
<keyword evidence="11" id="KW-1185">Reference proteome</keyword>
<evidence type="ECO:0000313" key="9">
    <source>
        <dbReference type="EMBL" id="EEC01632.1"/>
    </source>
</evidence>
<comment type="similarity">
    <text evidence="2 8">Belongs to the inorganic phosphate transporter (PiT) (TC 2.A.20) family.</text>
</comment>
<dbReference type="PANTHER" id="PTHR11101">
    <property type="entry name" value="PHOSPHATE TRANSPORTER"/>
    <property type="match status" value="1"/>
</dbReference>
<proteinExistence type="inferred from homology"/>
<feature type="transmembrane region" description="Helical" evidence="8">
    <location>
        <begin position="91"/>
        <end position="114"/>
    </location>
</feature>
<dbReference type="AlphaFoldDB" id="B7P4W0"/>
<reference evidence="9 11" key="1">
    <citation type="submission" date="2008-03" db="EMBL/GenBank/DDBJ databases">
        <title>Annotation of Ixodes scapularis.</title>
        <authorList>
            <consortium name="Ixodes scapularis Genome Project Consortium"/>
            <person name="Caler E."/>
            <person name="Hannick L.I."/>
            <person name="Bidwell S."/>
            <person name="Joardar V."/>
            <person name="Thiagarajan M."/>
            <person name="Amedeo P."/>
            <person name="Galinsky K.J."/>
            <person name="Schobel S."/>
            <person name="Inman J."/>
            <person name="Hostetler J."/>
            <person name="Miller J."/>
            <person name="Hammond M."/>
            <person name="Megy K."/>
            <person name="Lawson D."/>
            <person name="Kodira C."/>
            <person name="Sutton G."/>
            <person name="Meyer J."/>
            <person name="Hill C.A."/>
            <person name="Birren B."/>
            <person name="Nene V."/>
            <person name="Collins F."/>
            <person name="Alarcon-Chaidez F."/>
            <person name="Wikel S."/>
            <person name="Strausberg R."/>
        </authorList>
    </citation>
    <scope>NUCLEOTIDE SEQUENCE [LARGE SCALE GENOMIC DNA]</scope>
    <source>
        <strain evidence="11">Wikel</strain>
        <strain evidence="9">Wikel colony</strain>
    </source>
</reference>
<dbReference type="FunCoup" id="B7P4W0">
    <property type="interactions" value="610"/>
</dbReference>
<dbReference type="InParanoid" id="B7P4W0"/>
<dbReference type="OrthoDB" id="260807at2759"/>
<dbReference type="VEuPathDB" id="VectorBase:ISCW001191"/>
<dbReference type="PaxDb" id="6945-B7P4W0"/>
<evidence type="ECO:0000313" key="10">
    <source>
        <dbReference type="EnsemblMetazoa" id="ISCW001191-PA"/>
    </source>
</evidence>
<evidence type="ECO:0000256" key="6">
    <source>
        <dbReference type="ARBA" id="ARBA00022989"/>
    </source>
</evidence>
<feature type="transmembrane region" description="Helical" evidence="8">
    <location>
        <begin position="12"/>
        <end position="30"/>
    </location>
</feature>
<reference evidence="10" key="2">
    <citation type="submission" date="2020-05" db="UniProtKB">
        <authorList>
            <consortium name="EnsemblMetazoa"/>
        </authorList>
    </citation>
    <scope>IDENTIFICATION</scope>
    <source>
        <strain evidence="10">wikel</strain>
    </source>
</reference>
<feature type="transmembrane region" description="Helical" evidence="8">
    <location>
        <begin position="640"/>
        <end position="664"/>
    </location>
</feature>
<dbReference type="EMBL" id="ABJB010789772">
    <property type="status" value="NOT_ANNOTATED_CDS"/>
    <property type="molecule type" value="Genomic_DNA"/>
</dbReference>
<gene>
    <name evidence="9" type="ORF">IscW_ISCW001191</name>
</gene>
<dbReference type="HOGENOM" id="CLU_015355_3_1_1"/>
<dbReference type="PANTHER" id="PTHR11101:SF80">
    <property type="entry name" value="PHOSPHATE TRANSPORTER"/>
    <property type="match status" value="1"/>
</dbReference>